<feature type="non-terminal residue" evidence="2">
    <location>
        <position position="1"/>
    </location>
</feature>
<sequence length="235" mass="25090">FYSNSKCWMVTILTLHASPSVALRVAPWERMLLSSSAEDVAAFGRMVALIWVLTATVLRWKHSATPFSLAVSAVESSAALVPLSARLLRALLALNLLIIPVFWVALCIATLSSPKLSFVPLDRHLRLGWAHMARSRDAQYALLANFLLHGASQLFTAAALDVGHSVIDGSSLLKTAGAPSPLLRWGLRDSIAGLSVYWAVVCILAAAAGCARPYPVSATAGLGLAAAYWVLELCL</sequence>
<gene>
    <name evidence="2" type="ORF">PGLA2088_LOCUS38462</name>
</gene>
<feature type="transmembrane region" description="Helical" evidence="1">
    <location>
        <begin position="191"/>
        <end position="208"/>
    </location>
</feature>
<dbReference type="EMBL" id="CAJNNW010032757">
    <property type="protein sequence ID" value="CAE8715304.1"/>
    <property type="molecule type" value="Genomic_DNA"/>
</dbReference>
<evidence type="ECO:0000313" key="3">
    <source>
        <dbReference type="Proteomes" id="UP000626109"/>
    </source>
</evidence>
<proteinExistence type="predicted"/>
<dbReference type="AlphaFoldDB" id="A0A813KUF8"/>
<protein>
    <submittedName>
        <fullName evidence="2">Uncharacterized protein</fullName>
    </submittedName>
</protein>
<keyword evidence="1" id="KW-1133">Transmembrane helix</keyword>
<reference evidence="2" key="1">
    <citation type="submission" date="2021-02" db="EMBL/GenBank/DDBJ databases">
        <authorList>
            <person name="Dougan E. K."/>
            <person name="Rhodes N."/>
            <person name="Thang M."/>
            <person name="Chan C."/>
        </authorList>
    </citation>
    <scope>NUCLEOTIDE SEQUENCE</scope>
</reference>
<name>A0A813KUF8_POLGL</name>
<keyword evidence="1" id="KW-0812">Transmembrane</keyword>
<comment type="caution">
    <text evidence="2">The sequence shown here is derived from an EMBL/GenBank/DDBJ whole genome shotgun (WGS) entry which is preliminary data.</text>
</comment>
<dbReference type="Proteomes" id="UP000626109">
    <property type="component" value="Unassembled WGS sequence"/>
</dbReference>
<feature type="transmembrane region" description="Helical" evidence="1">
    <location>
        <begin position="214"/>
        <end position="231"/>
    </location>
</feature>
<keyword evidence="1" id="KW-0472">Membrane</keyword>
<organism evidence="2 3">
    <name type="scientific">Polarella glacialis</name>
    <name type="common">Dinoflagellate</name>
    <dbReference type="NCBI Taxonomy" id="89957"/>
    <lineage>
        <taxon>Eukaryota</taxon>
        <taxon>Sar</taxon>
        <taxon>Alveolata</taxon>
        <taxon>Dinophyceae</taxon>
        <taxon>Suessiales</taxon>
        <taxon>Suessiaceae</taxon>
        <taxon>Polarella</taxon>
    </lineage>
</organism>
<accession>A0A813KUF8</accession>
<evidence type="ECO:0000313" key="2">
    <source>
        <dbReference type="EMBL" id="CAE8715304.1"/>
    </source>
</evidence>
<feature type="transmembrane region" description="Helical" evidence="1">
    <location>
        <begin position="91"/>
        <end position="111"/>
    </location>
</feature>
<evidence type="ECO:0000256" key="1">
    <source>
        <dbReference type="SAM" id="Phobius"/>
    </source>
</evidence>